<dbReference type="AlphaFoldDB" id="A0AAD1XEX5"/>
<accession>A0AAD1XEX5</accession>
<dbReference type="PANTHER" id="PTHR14226:SF29">
    <property type="entry name" value="NEUROPATHY TARGET ESTERASE SWS"/>
    <property type="match status" value="1"/>
</dbReference>
<evidence type="ECO:0000256" key="1">
    <source>
        <dbReference type="ARBA" id="ARBA00022801"/>
    </source>
</evidence>
<dbReference type="PANTHER" id="PTHR14226">
    <property type="entry name" value="NEUROPATHY TARGET ESTERASE/SWISS CHEESE D.MELANOGASTER"/>
    <property type="match status" value="1"/>
</dbReference>
<dbReference type="SUPFAM" id="SSF52151">
    <property type="entry name" value="FabD/lysophospholipase-like"/>
    <property type="match status" value="1"/>
</dbReference>
<evidence type="ECO:0000313" key="7">
    <source>
        <dbReference type="EMBL" id="CAI2372340.1"/>
    </source>
</evidence>
<dbReference type="EMBL" id="CAMPGE010013620">
    <property type="protein sequence ID" value="CAI2372340.1"/>
    <property type="molecule type" value="Genomic_DNA"/>
</dbReference>
<feature type="active site" description="Proton acceptor" evidence="4">
    <location>
        <position position="198"/>
    </location>
</feature>
<dbReference type="InterPro" id="IPR050301">
    <property type="entry name" value="NTE"/>
</dbReference>
<dbReference type="PROSITE" id="PS51635">
    <property type="entry name" value="PNPLA"/>
    <property type="match status" value="1"/>
</dbReference>
<feature type="short sequence motif" description="DGA/G" evidence="4">
    <location>
        <begin position="198"/>
        <end position="200"/>
    </location>
</feature>
<evidence type="ECO:0000256" key="4">
    <source>
        <dbReference type="PROSITE-ProRule" id="PRU01161"/>
    </source>
</evidence>
<dbReference type="InterPro" id="IPR002641">
    <property type="entry name" value="PNPLA_dom"/>
</dbReference>
<dbReference type="InterPro" id="IPR016035">
    <property type="entry name" value="Acyl_Trfase/lysoPLipase"/>
</dbReference>
<protein>
    <recommendedName>
        <fullName evidence="6">PNPLA domain-containing protein</fullName>
    </recommendedName>
</protein>
<keyword evidence="3 4" id="KW-0443">Lipid metabolism</keyword>
<name>A0AAD1XEX5_EUPCR</name>
<evidence type="ECO:0000256" key="2">
    <source>
        <dbReference type="ARBA" id="ARBA00022963"/>
    </source>
</evidence>
<organism evidence="7 8">
    <name type="scientific">Euplotes crassus</name>
    <dbReference type="NCBI Taxonomy" id="5936"/>
    <lineage>
        <taxon>Eukaryota</taxon>
        <taxon>Sar</taxon>
        <taxon>Alveolata</taxon>
        <taxon>Ciliophora</taxon>
        <taxon>Intramacronucleata</taxon>
        <taxon>Spirotrichea</taxon>
        <taxon>Hypotrichia</taxon>
        <taxon>Euplotida</taxon>
        <taxon>Euplotidae</taxon>
        <taxon>Moneuplotes</taxon>
    </lineage>
</organism>
<evidence type="ECO:0000313" key="8">
    <source>
        <dbReference type="Proteomes" id="UP001295684"/>
    </source>
</evidence>
<dbReference type="Gene3D" id="3.40.1090.10">
    <property type="entry name" value="Cytosolic phospholipase A2 catalytic domain"/>
    <property type="match status" value="1"/>
</dbReference>
<feature type="short sequence motif" description="GXSXG" evidence="4">
    <location>
        <begin position="68"/>
        <end position="72"/>
    </location>
</feature>
<proteinExistence type="predicted"/>
<dbReference type="Pfam" id="PF01734">
    <property type="entry name" value="Patatin"/>
    <property type="match status" value="1"/>
</dbReference>
<dbReference type="Proteomes" id="UP001295684">
    <property type="component" value="Unassembled WGS sequence"/>
</dbReference>
<keyword evidence="2 4" id="KW-0442">Lipid degradation</keyword>
<reference evidence="7" key="1">
    <citation type="submission" date="2023-07" db="EMBL/GenBank/DDBJ databases">
        <authorList>
            <consortium name="AG Swart"/>
            <person name="Singh M."/>
            <person name="Singh A."/>
            <person name="Seah K."/>
            <person name="Emmerich C."/>
        </authorList>
    </citation>
    <scope>NUCLEOTIDE SEQUENCE</scope>
    <source>
        <strain evidence="7">DP1</strain>
    </source>
</reference>
<evidence type="ECO:0000256" key="3">
    <source>
        <dbReference type="ARBA" id="ARBA00023098"/>
    </source>
</evidence>
<comment type="caution">
    <text evidence="7">The sequence shown here is derived from an EMBL/GenBank/DDBJ whole genome shotgun (WGS) entry which is preliminary data.</text>
</comment>
<evidence type="ECO:0000259" key="6">
    <source>
        <dbReference type="PROSITE" id="PS51635"/>
    </source>
</evidence>
<keyword evidence="8" id="KW-1185">Reference proteome</keyword>
<comment type="caution">
    <text evidence="4">Lacks conserved residue(s) required for the propagation of feature annotation.</text>
</comment>
<dbReference type="GO" id="GO:0016042">
    <property type="term" value="P:lipid catabolic process"/>
    <property type="evidence" value="ECO:0007669"/>
    <property type="project" value="UniProtKB-UniRule"/>
</dbReference>
<sequence length="335" mass="37554">MKGRISLLLCMSVALLHLAIMLQTTSATPCKALVLEAGGDRGAYQAGALKGLYEGLGSEGIDYDVVSGVSIGSINTIAYSIFPSGEEKEATDWMIEFWEGITRENVFVNWPYSVPEGLFYQKGLFNTSVFIDYVKEIAPRQEIFRKVTLGATDLKSGKFVRFTEELGFEDLAFKGAKGSSAIPGIFPAVDFMNMTLVDGGVENYLDVAGAIDRCMEIADTDEEITIDVIMCNGDTLDIVDTSDYNTIDVVMRYRKVTKYREEMRWINDALVTFPRVNFRYLVIPEKPLKGVPILFNKKHTRRMINLGREDAWKAIEKGPYTQFDKIKETMEAIQS</sequence>
<evidence type="ECO:0000256" key="5">
    <source>
        <dbReference type="SAM" id="SignalP"/>
    </source>
</evidence>
<keyword evidence="1 4" id="KW-0378">Hydrolase</keyword>
<dbReference type="GO" id="GO:0052689">
    <property type="term" value="F:carboxylic ester hydrolase activity"/>
    <property type="evidence" value="ECO:0007669"/>
    <property type="project" value="UniProtKB-ARBA"/>
</dbReference>
<gene>
    <name evidence="7" type="ORF">ECRASSUSDP1_LOCUS13669</name>
</gene>
<feature type="chain" id="PRO_5042176296" description="PNPLA domain-containing protein" evidence="5">
    <location>
        <begin position="28"/>
        <end position="335"/>
    </location>
</feature>
<feature type="domain" description="PNPLA" evidence="6">
    <location>
        <begin position="33"/>
        <end position="211"/>
    </location>
</feature>
<dbReference type="GO" id="GO:0016298">
    <property type="term" value="F:lipase activity"/>
    <property type="evidence" value="ECO:0007669"/>
    <property type="project" value="UniProtKB-ARBA"/>
</dbReference>
<keyword evidence="5" id="KW-0732">Signal</keyword>
<feature type="signal peptide" evidence="5">
    <location>
        <begin position="1"/>
        <end position="27"/>
    </location>
</feature>
<feature type="active site" description="Nucleophile" evidence="4">
    <location>
        <position position="70"/>
    </location>
</feature>